<dbReference type="STRING" id="1618478.UR68_C0019G0014"/>
<dbReference type="Proteomes" id="UP000034457">
    <property type="component" value="Unassembled WGS sequence"/>
</dbReference>
<evidence type="ECO:0000256" key="1">
    <source>
        <dbReference type="SAM" id="Phobius"/>
    </source>
</evidence>
<accession>A0A0G0BS02</accession>
<dbReference type="EMBL" id="LBQC01000019">
    <property type="protein sequence ID" value="KKP72244.1"/>
    <property type="molecule type" value="Genomic_DNA"/>
</dbReference>
<keyword evidence="1" id="KW-1133">Transmembrane helix</keyword>
<reference evidence="2 3" key="1">
    <citation type="journal article" date="2015" name="Nature">
        <title>rRNA introns, odd ribosomes, and small enigmatic genomes across a large radiation of phyla.</title>
        <authorList>
            <person name="Brown C.T."/>
            <person name="Hug L.A."/>
            <person name="Thomas B.C."/>
            <person name="Sharon I."/>
            <person name="Castelle C.J."/>
            <person name="Singh A."/>
            <person name="Wilkins M.J."/>
            <person name="Williams K.H."/>
            <person name="Banfield J.F."/>
        </authorList>
    </citation>
    <scope>NUCLEOTIDE SEQUENCE [LARGE SCALE GENOMIC DNA]</scope>
</reference>
<evidence type="ECO:0000313" key="3">
    <source>
        <dbReference type="Proteomes" id="UP000034457"/>
    </source>
</evidence>
<dbReference type="AlphaFoldDB" id="A0A0G0BS02"/>
<name>A0A0G0BS02_9BACT</name>
<feature type="transmembrane region" description="Helical" evidence="1">
    <location>
        <begin position="6"/>
        <end position="25"/>
    </location>
</feature>
<keyword evidence="1" id="KW-0472">Membrane</keyword>
<protein>
    <submittedName>
        <fullName evidence="2">Uncharacterized protein</fullName>
    </submittedName>
</protein>
<keyword evidence="1" id="KW-0812">Transmembrane</keyword>
<sequence length="266" mass="29672">MKKSLISTIIILLLIGIILVTFFVFKTPKSSTNNPIQQQNRARISWEFDNKSKNWRAFGNHQDCLEPLIFPAPVDVKLASGVLYPGQERGGDYKPHGGFRFDGLISNEVNIYAPMDGNLVEAARHTSGSEVQYALYFLDDCGIVYKLDHIRELTPKFAEILSKIPMGGENDTRTTKVGPSIFTKKGELIATKVGLEATKNVFVDFGVYDLRKSNGVDYSGRNYYNVEQYGGHALCWLNNLEEPAKSIVKNLPGADGQNGKKSDYCH</sequence>
<comment type="caution">
    <text evidence="2">The sequence shown here is derived from an EMBL/GenBank/DDBJ whole genome shotgun (WGS) entry which is preliminary data.</text>
</comment>
<evidence type="ECO:0000313" key="2">
    <source>
        <dbReference type="EMBL" id="KKP72244.1"/>
    </source>
</evidence>
<organism evidence="2 3">
    <name type="scientific">Candidatus Roizmanbacteria bacterium GW2011_GWA2_35_19</name>
    <dbReference type="NCBI Taxonomy" id="1618478"/>
    <lineage>
        <taxon>Bacteria</taxon>
        <taxon>Candidatus Roizmaniibacteriota</taxon>
    </lineage>
</organism>
<gene>
    <name evidence="2" type="ORF">UR68_C0019G0014</name>
</gene>
<proteinExistence type="predicted"/>